<evidence type="ECO:0000256" key="2">
    <source>
        <dbReference type="ARBA" id="ARBA00022692"/>
    </source>
</evidence>
<reference evidence="7 8" key="1">
    <citation type="submission" date="2016-10" db="EMBL/GenBank/DDBJ databases">
        <authorList>
            <person name="de Groot N.N."/>
        </authorList>
    </citation>
    <scope>NUCLEOTIDE SEQUENCE [LARGE SCALE GENOMIC DNA]</scope>
    <source>
        <strain evidence="7 8">CGMCC 4.7037</strain>
    </source>
</reference>
<dbReference type="PANTHER" id="PTHR30168">
    <property type="entry name" value="PUTATIVE MEMBRANE PROTEIN YPFJ"/>
    <property type="match status" value="1"/>
</dbReference>
<dbReference type="PANTHER" id="PTHR30168:SF0">
    <property type="entry name" value="INNER MEMBRANE PROTEIN"/>
    <property type="match status" value="1"/>
</dbReference>
<evidence type="ECO:0000256" key="5">
    <source>
        <dbReference type="SAM" id="MobiDB-lite"/>
    </source>
</evidence>
<protein>
    <recommendedName>
        <fullName evidence="9">Peptidase</fullName>
    </recommendedName>
</protein>
<proteinExistence type="predicted"/>
<evidence type="ECO:0000313" key="7">
    <source>
        <dbReference type="EMBL" id="SEH03213.1"/>
    </source>
</evidence>
<dbReference type="Pfam" id="PF04228">
    <property type="entry name" value="Zn_peptidase"/>
    <property type="match status" value="1"/>
</dbReference>
<keyword evidence="2 6" id="KW-0812">Transmembrane</keyword>
<dbReference type="AlphaFoldDB" id="A0A1H6F0U2"/>
<name>A0A1H6F0U2_9ACTN</name>
<evidence type="ECO:0000313" key="8">
    <source>
        <dbReference type="Proteomes" id="UP000236732"/>
    </source>
</evidence>
<evidence type="ECO:0000256" key="6">
    <source>
        <dbReference type="SAM" id="Phobius"/>
    </source>
</evidence>
<dbReference type="InterPro" id="IPR007343">
    <property type="entry name" value="Uncharacterised_pept_Zn_put"/>
</dbReference>
<organism evidence="7 8">
    <name type="scientific">Nonomuraea solani</name>
    <dbReference type="NCBI Taxonomy" id="1144553"/>
    <lineage>
        <taxon>Bacteria</taxon>
        <taxon>Bacillati</taxon>
        <taxon>Actinomycetota</taxon>
        <taxon>Actinomycetes</taxon>
        <taxon>Streptosporangiales</taxon>
        <taxon>Streptosporangiaceae</taxon>
        <taxon>Nonomuraea</taxon>
    </lineage>
</organism>
<feature type="region of interest" description="Disordered" evidence="5">
    <location>
        <begin position="41"/>
        <end position="92"/>
    </location>
</feature>
<evidence type="ECO:0008006" key="9">
    <source>
        <dbReference type="Google" id="ProtNLM"/>
    </source>
</evidence>
<sequence>MGAAGVIGAVFGSLAALFVLIIIGAVMLKSASRSETSTPVAIPTYDASDDPNPYSTPFPTSSDTRDPTPTEKPTTQRPSEQPTDTNVDPPAQVRVNTSLKNNTMYRAGALPRLNCRAGNASIFSHSQLKSLILKTGRCMDQGWRPILEKQGIEFSPPNYAIAAKRGRGACGDYPSPGNIVPYYCPRNNTIYASTSAMARGNGNSRGYGQIISWHGGIISMMAHEYGHHVQNITGLMDSWWRQTLDSSSQSGKLALSRRLELQATCFAGMWMRSVAASYPVNTSNRSRLFFFYSQVGDHPGYPRDHGTPVNNNRWFRQGWERSQSYQCNTWMAPSSTVS</sequence>
<feature type="transmembrane region" description="Helical" evidence="6">
    <location>
        <begin position="6"/>
        <end position="28"/>
    </location>
</feature>
<keyword evidence="4 6" id="KW-0472">Membrane</keyword>
<evidence type="ECO:0000256" key="4">
    <source>
        <dbReference type="ARBA" id="ARBA00023136"/>
    </source>
</evidence>
<keyword evidence="3 6" id="KW-1133">Transmembrane helix</keyword>
<dbReference type="Proteomes" id="UP000236732">
    <property type="component" value="Unassembled WGS sequence"/>
</dbReference>
<evidence type="ECO:0000256" key="1">
    <source>
        <dbReference type="ARBA" id="ARBA00004167"/>
    </source>
</evidence>
<gene>
    <name evidence="7" type="ORF">SAMN05444920_13417</name>
</gene>
<feature type="compositionally biased region" description="Polar residues" evidence="5">
    <location>
        <begin position="71"/>
        <end position="86"/>
    </location>
</feature>
<keyword evidence="8" id="KW-1185">Reference proteome</keyword>
<dbReference type="EMBL" id="FNVT01000034">
    <property type="protein sequence ID" value="SEH03213.1"/>
    <property type="molecule type" value="Genomic_DNA"/>
</dbReference>
<comment type="subcellular location">
    <subcellularLocation>
        <location evidence="1">Membrane</location>
        <topology evidence="1">Single-pass membrane protein</topology>
    </subcellularLocation>
</comment>
<dbReference type="GO" id="GO:0016020">
    <property type="term" value="C:membrane"/>
    <property type="evidence" value="ECO:0007669"/>
    <property type="project" value="UniProtKB-SubCell"/>
</dbReference>
<accession>A0A1H6F0U2</accession>
<evidence type="ECO:0000256" key="3">
    <source>
        <dbReference type="ARBA" id="ARBA00022989"/>
    </source>
</evidence>